<keyword evidence="3" id="KW-0378">Hydrolase</keyword>
<sequence>MNHQESKIQIACVRWFAYQYPALFPLFFAVPNGGKRLLTEAKIMKAEGVKSGVADLLLLYPNKDYSFLAIEMKTEKGKQNDNQKKWQADIEKTGFGKYVICRSTEQFINEVTSYLKSSQKF</sequence>
<dbReference type="EMBL" id="MAHS01000013">
    <property type="protein sequence ID" value="OPB47418.1"/>
    <property type="molecule type" value="Genomic_DNA"/>
</dbReference>
<protein>
    <submittedName>
        <fullName evidence="6">Nuclease</fullName>
    </submittedName>
</protein>
<dbReference type="RefSeq" id="WP_078691290.1">
    <property type="nucleotide sequence ID" value="NZ_CP014339.1"/>
</dbReference>
<feature type="domain" description="VRR-NUC" evidence="4">
    <location>
        <begin position="3"/>
        <end position="105"/>
    </location>
</feature>
<dbReference type="InterPro" id="IPR014883">
    <property type="entry name" value="VRR_NUC"/>
</dbReference>
<evidence type="ECO:0000313" key="5">
    <source>
        <dbReference type="EMBL" id="AQX52548.1"/>
    </source>
</evidence>
<dbReference type="EMBL" id="CP014339">
    <property type="protein sequence ID" value="AQX52548.1"/>
    <property type="molecule type" value="Genomic_DNA"/>
</dbReference>
<dbReference type="AlphaFoldDB" id="A0A494J4D3"/>
<reference evidence="6" key="2">
    <citation type="submission" date="2016-06" db="EMBL/GenBank/DDBJ databases">
        <authorList>
            <person name="Nicholson A.C."/>
        </authorList>
    </citation>
    <scope>NUCLEOTIDE SEQUENCE [LARGE SCALE GENOMIC DNA]</scope>
    <source>
        <strain evidence="6">E6809</strain>
    </source>
</reference>
<evidence type="ECO:0000256" key="2">
    <source>
        <dbReference type="ARBA" id="ARBA00022722"/>
    </source>
</evidence>
<evidence type="ECO:0000256" key="1">
    <source>
        <dbReference type="ARBA" id="ARBA00001946"/>
    </source>
</evidence>
<comment type="cofactor">
    <cofactor evidence="1">
        <name>Mg(2+)</name>
        <dbReference type="ChEBI" id="CHEBI:18420"/>
    </cofactor>
</comment>
<evidence type="ECO:0000256" key="3">
    <source>
        <dbReference type="ARBA" id="ARBA00022801"/>
    </source>
</evidence>
<dbReference type="GO" id="GO:0003676">
    <property type="term" value="F:nucleic acid binding"/>
    <property type="evidence" value="ECO:0007669"/>
    <property type="project" value="InterPro"/>
</dbReference>
<name>A0A494J4D3_9FLAO</name>
<dbReference type="InterPro" id="IPR011856">
    <property type="entry name" value="tRNA_endonuc-like_dom_sf"/>
</dbReference>
<reference evidence="5 7" key="1">
    <citation type="submission" date="2016-02" db="EMBL/GenBank/DDBJ databases">
        <authorList>
            <person name="Nicholson A.C."/>
            <person name="Humrighouse B.W."/>
            <person name="Loparev V."/>
            <person name="Emery B."/>
            <person name="Graziano J."/>
            <person name="McQuiston J.R."/>
        </authorList>
    </citation>
    <scope>NUCLEOTIDE SEQUENCE [LARGE SCALE GENOMIC DNA]</scope>
    <source>
        <strain evidence="5 7">E6809</strain>
    </source>
</reference>
<evidence type="ECO:0000313" key="7">
    <source>
        <dbReference type="Proteomes" id="UP000189738"/>
    </source>
</evidence>
<dbReference type="GO" id="GO:0016788">
    <property type="term" value="F:hydrolase activity, acting on ester bonds"/>
    <property type="evidence" value="ECO:0007669"/>
    <property type="project" value="InterPro"/>
</dbReference>
<gene>
    <name evidence="5" type="ORF">AYC66_18500</name>
    <name evidence="6" type="ORF">BAY09_07130</name>
</gene>
<accession>A0A494J4D3</accession>
<proteinExistence type="predicted"/>
<dbReference type="GO" id="GO:0004518">
    <property type="term" value="F:nuclease activity"/>
    <property type="evidence" value="ECO:0007669"/>
    <property type="project" value="UniProtKB-KW"/>
</dbReference>
<dbReference type="Proteomes" id="UP000189738">
    <property type="component" value="Chromosome"/>
</dbReference>
<organism evidence="6">
    <name type="scientific">Elizabethkingia anophelis</name>
    <dbReference type="NCBI Taxonomy" id="1117645"/>
    <lineage>
        <taxon>Bacteria</taxon>
        <taxon>Pseudomonadati</taxon>
        <taxon>Bacteroidota</taxon>
        <taxon>Flavobacteriia</taxon>
        <taxon>Flavobacteriales</taxon>
        <taxon>Weeksellaceae</taxon>
        <taxon>Elizabethkingia</taxon>
    </lineage>
</organism>
<dbReference type="Gene3D" id="3.40.1350.10">
    <property type="match status" value="1"/>
</dbReference>
<keyword evidence="2" id="KW-0540">Nuclease</keyword>
<dbReference type="Pfam" id="PF08774">
    <property type="entry name" value="VRR_NUC"/>
    <property type="match status" value="1"/>
</dbReference>
<evidence type="ECO:0000313" key="6">
    <source>
        <dbReference type="EMBL" id="OPB47418.1"/>
    </source>
</evidence>
<evidence type="ECO:0000259" key="4">
    <source>
        <dbReference type="SMART" id="SM00990"/>
    </source>
</evidence>
<dbReference type="SMART" id="SM00990">
    <property type="entry name" value="VRR_NUC"/>
    <property type="match status" value="1"/>
</dbReference>